<accession>A0A163W6N4</accession>
<comment type="caution">
    <text evidence="2">The sequence shown here is derived from an EMBL/GenBank/DDBJ whole genome shotgun (WGS) entry which is preliminary data.</text>
</comment>
<protein>
    <submittedName>
        <fullName evidence="2">Uncharacterized protein</fullName>
    </submittedName>
</protein>
<evidence type="ECO:0000313" key="2">
    <source>
        <dbReference type="EMBL" id="KZS58047.1"/>
    </source>
</evidence>
<feature type="compositionally biased region" description="Low complexity" evidence="1">
    <location>
        <begin position="358"/>
        <end position="370"/>
    </location>
</feature>
<organism evidence="2 3">
    <name type="scientific">Mycobacterium ostraviense</name>
    <dbReference type="NCBI Taxonomy" id="2738409"/>
    <lineage>
        <taxon>Bacteria</taxon>
        <taxon>Bacillati</taxon>
        <taxon>Actinomycetota</taxon>
        <taxon>Actinomycetes</taxon>
        <taxon>Mycobacteriales</taxon>
        <taxon>Mycobacteriaceae</taxon>
        <taxon>Mycobacterium</taxon>
    </lineage>
</organism>
<dbReference type="EMBL" id="LWCI01000154">
    <property type="protein sequence ID" value="KZS58047.1"/>
    <property type="molecule type" value="Genomic_DNA"/>
</dbReference>
<sequence>MTSTDVGLSFWLRYVEASGGLTEFGGDTTLVMLPPDLQAMLELPDVLQVTADPDVAREDGATLLSAGHPALGRCADEVLAVGDVAAMTVPVTATPPPAVEHLQAMARDQFAVEHGRIDATGAPTRSVRAILRLGVLVDYTLSSDDHYQECAECWVDVQSRRQLPTQVITRLAAIPTVPKDGSPSFNGLAAAVRFADQVIEQCAQRRRSQLADDVVKARDAELQRVEAYYRDALATIERRRAHAPADRWELLDARADSVRIERGRRIGETREKYQGSHQIRPYRLHIYEVPVWRLPVDVRRGDRRYPLTLDWLIPLARFADLACPHCGADERLAATKTGLRCAGCVPRPTVRLVPEPARPSAKPAVKAKPVVAPPQTPRPQSLPVPADSGPALAKIPKLGDKLTGKVWEAVVRNDRRLARMCTSDSPAATAIRLYGPSGAAWAVGIMPTEDLVAVASHSTITSSGVHHASHGYVETAAGRRFPFLLRWHSAGGAAQIDEMLPYDRPFETAHLRRWVLGPGGTAVHAPPQPWLPLGPVGELLWRSVIPAFGLPAVLRCLAALWRLSDEGALLDSHGPVAIAAGIERMVCQRANLTTGRFADIAAVYRIEEAAVRAADAALQKCLRLGPQRWW</sequence>
<keyword evidence="3" id="KW-1185">Reference proteome</keyword>
<feature type="region of interest" description="Disordered" evidence="1">
    <location>
        <begin position="354"/>
        <end position="390"/>
    </location>
</feature>
<dbReference type="AlphaFoldDB" id="A0A163W6N4"/>
<evidence type="ECO:0000256" key="1">
    <source>
        <dbReference type="SAM" id="MobiDB-lite"/>
    </source>
</evidence>
<feature type="compositionally biased region" description="Pro residues" evidence="1">
    <location>
        <begin position="371"/>
        <end position="382"/>
    </location>
</feature>
<gene>
    <name evidence="2" type="ORF">A4G28_05475</name>
</gene>
<evidence type="ECO:0000313" key="3">
    <source>
        <dbReference type="Proteomes" id="UP000077342"/>
    </source>
</evidence>
<dbReference type="Proteomes" id="UP000077342">
    <property type="component" value="Unassembled WGS sequence"/>
</dbReference>
<dbReference type="RefSeq" id="WP_075512863.1">
    <property type="nucleotide sequence ID" value="NZ_CP089224.1"/>
</dbReference>
<reference evidence="3" key="1">
    <citation type="submission" date="2016-04" db="EMBL/GenBank/DDBJ databases">
        <authorList>
            <person name="Strapagiel D."/>
            <person name="Borowka P."/>
            <person name="Marciniak B."/>
            <person name="Bakula Z."/>
            <person name="Van Ingen J."/>
            <person name="Safianowska A."/>
            <person name="Dziadek J."/>
            <person name="Jagielski T."/>
        </authorList>
    </citation>
    <scope>NUCLEOTIDE SEQUENCE [LARGE SCALE GENOMIC DNA]</scope>
    <source>
        <strain evidence="3">1010001458</strain>
    </source>
</reference>
<proteinExistence type="predicted"/>
<name>A0A163W6N4_9MYCO</name>